<evidence type="ECO:0000313" key="2">
    <source>
        <dbReference type="Proteomes" id="UP000634136"/>
    </source>
</evidence>
<sequence length="60" mass="6946">MGLMIAWKVCQVKSKHILNRKLGLNLDRIQEVQVKRADAQFSQTGRFTLYLGIQVVLFLE</sequence>
<dbReference type="Proteomes" id="UP000634136">
    <property type="component" value="Unassembled WGS sequence"/>
</dbReference>
<accession>A0A834WTK0</accession>
<reference evidence="1" key="1">
    <citation type="submission" date="2020-09" db="EMBL/GenBank/DDBJ databases">
        <title>Genome-Enabled Discovery of Anthraquinone Biosynthesis in Senna tora.</title>
        <authorList>
            <person name="Kang S.-H."/>
            <person name="Pandey R.P."/>
            <person name="Lee C.-M."/>
            <person name="Sim J.-S."/>
            <person name="Jeong J.-T."/>
            <person name="Choi B.-S."/>
            <person name="Jung M."/>
            <person name="Ginzburg D."/>
            <person name="Zhao K."/>
            <person name="Won S.Y."/>
            <person name="Oh T.-J."/>
            <person name="Yu Y."/>
            <person name="Kim N.-H."/>
            <person name="Lee O.R."/>
            <person name="Lee T.-H."/>
            <person name="Bashyal P."/>
            <person name="Kim T.-S."/>
            <person name="Lee W.-H."/>
            <person name="Kawkins C."/>
            <person name="Kim C.-K."/>
            <person name="Kim J.S."/>
            <person name="Ahn B.O."/>
            <person name="Rhee S.Y."/>
            <person name="Sohng J.K."/>
        </authorList>
    </citation>
    <scope>NUCLEOTIDE SEQUENCE</scope>
    <source>
        <tissue evidence="1">Leaf</tissue>
    </source>
</reference>
<keyword evidence="2" id="KW-1185">Reference proteome</keyword>
<dbReference type="EMBL" id="JAAIUW010000005">
    <property type="protein sequence ID" value="KAF7832161.1"/>
    <property type="molecule type" value="Genomic_DNA"/>
</dbReference>
<evidence type="ECO:0000313" key="1">
    <source>
        <dbReference type="EMBL" id="KAF7832161.1"/>
    </source>
</evidence>
<proteinExistence type="predicted"/>
<dbReference type="AlphaFoldDB" id="A0A834WTK0"/>
<protein>
    <submittedName>
        <fullName evidence="1">Uncharacterized protein</fullName>
    </submittedName>
</protein>
<comment type="caution">
    <text evidence="1">The sequence shown here is derived from an EMBL/GenBank/DDBJ whole genome shotgun (WGS) entry which is preliminary data.</text>
</comment>
<name>A0A834WTK0_9FABA</name>
<organism evidence="1 2">
    <name type="scientific">Senna tora</name>
    <dbReference type="NCBI Taxonomy" id="362788"/>
    <lineage>
        <taxon>Eukaryota</taxon>
        <taxon>Viridiplantae</taxon>
        <taxon>Streptophyta</taxon>
        <taxon>Embryophyta</taxon>
        <taxon>Tracheophyta</taxon>
        <taxon>Spermatophyta</taxon>
        <taxon>Magnoliopsida</taxon>
        <taxon>eudicotyledons</taxon>
        <taxon>Gunneridae</taxon>
        <taxon>Pentapetalae</taxon>
        <taxon>rosids</taxon>
        <taxon>fabids</taxon>
        <taxon>Fabales</taxon>
        <taxon>Fabaceae</taxon>
        <taxon>Caesalpinioideae</taxon>
        <taxon>Cassia clade</taxon>
        <taxon>Senna</taxon>
    </lineage>
</organism>
<gene>
    <name evidence="1" type="ORF">G2W53_014494</name>
</gene>